<organism evidence="1 2">
    <name type="scientific">Cryptolaemus montrouzieri</name>
    <dbReference type="NCBI Taxonomy" id="559131"/>
    <lineage>
        <taxon>Eukaryota</taxon>
        <taxon>Metazoa</taxon>
        <taxon>Ecdysozoa</taxon>
        <taxon>Arthropoda</taxon>
        <taxon>Hexapoda</taxon>
        <taxon>Insecta</taxon>
        <taxon>Pterygota</taxon>
        <taxon>Neoptera</taxon>
        <taxon>Endopterygota</taxon>
        <taxon>Coleoptera</taxon>
        <taxon>Polyphaga</taxon>
        <taxon>Cucujiformia</taxon>
        <taxon>Coccinelloidea</taxon>
        <taxon>Coccinellidae</taxon>
        <taxon>Scymninae</taxon>
        <taxon>Scymnini</taxon>
        <taxon>Cryptolaemus</taxon>
    </lineage>
</organism>
<sequence>MYNDYDININKLCKFLKVKNRVTLKKYCWISNFLESSFVTAWNFISDSNGKYLMDYSILKNTNIEG</sequence>
<dbReference type="Proteomes" id="UP001516400">
    <property type="component" value="Unassembled WGS sequence"/>
</dbReference>
<proteinExistence type="predicted"/>
<gene>
    <name evidence="1" type="ORF">HHI36_021058</name>
</gene>
<name>A0ABD2MVS6_9CUCU</name>
<comment type="caution">
    <text evidence="1">The sequence shown here is derived from an EMBL/GenBank/DDBJ whole genome shotgun (WGS) entry which is preliminary data.</text>
</comment>
<keyword evidence="2" id="KW-1185">Reference proteome</keyword>
<accession>A0ABD2MVS6</accession>
<evidence type="ECO:0000313" key="1">
    <source>
        <dbReference type="EMBL" id="KAL3270519.1"/>
    </source>
</evidence>
<evidence type="ECO:0000313" key="2">
    <source>
        <dbReference type="Proteomes" id="UP001516400"/>
    </source>
</evidence>
<dbReference type="EMBL" id="JABFTP020000042">
    <property type="protein sequence ID" value="KAL3270519.1"/>
    <property type="molecule type" value="Genomic_DNA"/>
</dbReference>
<protein>
    <submittedName>
        <fullName evidence="1">Uncharacterized protein</fullName>
    </submittedName>
</protein>
<dbReference type="AlphaFoldDB" id="A0ABD2MVS6"/>
<reference evidence="1 2" key="1">
    <citation type="journal article" date="2021" name="BMC Biol.">
        <title>Horizontally acquired antibacterial genes associated with adaptive radiation of ladybird beetles.</title>
        <authorList>
            <person name="Li H.S."/>
            <person name="Tang X.F."/>
            <person name="Huang Y.H."/>
            <person name="Xu Z.Y."/>
            <person name="Chen M.L."/>
            <person name="Du X.Y."/>
            <person name="Qiu B.Y."/>
            <person name="Chen P.T."/>
            <person name="Zhang W."/>
            <person name="Slipinski A."/>
            <person name="Escalona H.E."/>
            <person name="Waterhouse R.M."/>
            <person name="Zwick A."/>
            <person name="Pang H."/>
        </authorList>
    </citation>
    <scope>NUCLEOTIDE SEQUENCE [LARGE SCALE GENOMIC DNA]</scope>
    <source>
        <strain evidence="1">SYSU2018</strain>
    </source>
</reference>